<evidence type="ECO:0000313" key="1">
    <source>
        <dbReference type="EMBL" id="SNT11019.1"/>
    </source>
</evidence>
<dbReference type="AlphaFoldDB" id="A0A239JZI1"/>
<evidence type="ECO:0000313" key="2">
    <source>
        <dbReference type="Proteomes" id="UP000198282"/>
    </source>
</evidence>
<dbReference type="Gene3D" id="3.30.460.40">
    <property type="match status" value="1"/>
</dbReference>
<dbReference type="InterPro" id="IPR019646">
    <property type="entry name" value="Aminoglyc_AdlTrfase"/>
</dbReference>
<dbReference type="EMBL" id="FZOD01000025">
    <property type="protein sequence ID" value="SNT11019.1"/>
    <property type="molecule type" value="Genomic_DNA"/>
</dbReference>
<organism evidence="1 2">
    <name type="scientific">Streptosporangium subroseum</name>
    <dbReference type="NCBI Taxonomy" id="106412"/>
    <lineage>
        <taxon>Bacteria</taxon>
        <taxon>Bacillati</taxon>
        <taxon>Actinomycetota</taxon>
        <taxon>Actinomycetes</taxon>
        <taxon>Streptosporangiales</taxon>
        <taxon>Streptosporangiaceae</taxon>
        <taxon>Streptosporangium</taxon>
    </lineage>
</organism>
<name>A0A239JZI1_9ACTN</name>
<gene>
    <name evidence="1" type="ORF">SAMN05216276_10254</name>
</gene>
<evidence type="ECO:0008006" key="3">
    <source>
        <dbReference type="Google" id="ProtNLM"/>
    </source>
</evidence>
<dbReference type="Pfam" id="PF10706">
    <property type="entry name" value="Aminoglyc_resit"/>
    <property type="match status" value="1"/>
</dbReference>
<accession>A0A239JZI1</accession>
<protein>
    <recommendedName>
        <fullName evidence="3">Aminoglycoside-2''-adenylyltransferase</fullName>
    </recommendedName>
</protein>
<keyword evidence="2" id="KW-1185">Reference proteome</keyword>
<proteinExistence type="predicted"/>
<dbReference type="Proteomes" id="UP000198282">
    <property type="component" value="Unassembled WGS sequence"/>
</dbReference>
<reference evidence="1 2" key="1">
    <citation type="submission" date="2017-06" db="EMBL/GenBank/DDBJ databases">
        <authorList>
            <person name="Kim H.J."/>
            <person name="Triplett B.A."/>
        </authorList>
    </citation>
    <scope>NUCLEOTIDE SEQUENCE [LARGE SCALE GENOMIC DNA]</scope>
    <source>
        <strain evidence="1 2">CGMCC 4.2132</strain>
    </source>
</reference>
<sequence>MHDVRMMRIETPWGPWEAAPLGEVVALMRGLAVPWWVSGGYAIELAVGHSYREHGDVDLALLRRDQLAVRRLLDGWDVHAAVVAGTLLPWTLDEVLPEQAHDIWVREHPDGPWRFQLMLDEADGEEWIYRRDPRIRRPLAGLTIEDDGFHRLAPEVQLLYKATDTRPKDEADFEAVLPLLSDEQRRWLDEALEIEHTAHPWRERLNHPGCDIPAAP</sequence>